<dbReference type="Pfam" id="PF14059">
    <property type="entry name" value="DUF4251"/>
    <property type="match status" value="1"/>
</dbReference>
<reference evidence="2" key="1">
    <citation type="submission" date="2016-11" db="EMBL/GenBank/DDBJ databases">
        <authorList>
            <person name="Varghese N."/>
            <person name="Submissions S."/>
        </authorList>
    </citation>
    <scope>NUCLEOTIDE SEQUENCE [LARGE SCALE GENOMIC DNA]</scope>
    <source>
        <strain evidence="2">DSM 27370</strain>
    </source>
</reference>
<dbReference type="OrthoDB" id="982410at2"/>
<protein>
    <recommendedName>
        <fullName evidence="3">DUF4251 domain-containing protein</fullName>
    </recommendedName>
</protein>
<evidence type="ECO:0000313" key="1">
    <source>
        <dbReference type="EMBL" id="SHG10109.1"/>
    </source>
</evidence>
<name>A0A1M5H281_9BACT</name>
<organism evidence="1 2">
    <name type="scientific">Dysgonomonas macrotermitis</name>
    <dbReference type="NCBI Taxonomy" id="1346286"/>
    <lineage>
        <taxon>Bacteria</taxon>
        <taxon>Pseudomonadati</taxon>
        <taxon>Bacteroidota</taxon>
        <taxon>Bacteroidia</taxon>
        <taxon>Bacteroidales</taxon>
        <taxon>Dysgonomonadaceae</taxon>
        <taxon>Dysgonomonas</taxon>
    </lineage>
</organism>
<dbReference type="STRING" id="1346286.SAMN05444362_11562"/>
<proteinExistence type="predicted"/>
<keyword evidence="2" id="KW-1185">Reference proteome</keyword>
<evidence type="ECO:0000313" key="2">
    <source>
        <dbReference type="Proteomes" id="UP000184480"/>
    </source>
</evidence>
<dbReference type="Proteomes" id="UP000184480">
    <property type="component" value="Unassembled WGS sequence"/>
</dbReference>
<accession>A0A1M5H281</accession>
<dbReference type="Gene3D" id="2.40.128.410">
    <property type="match status" value="1"/>
</dbReference>
<dbReference type="InterPro" id="IPR025347">
    <property type="entry name" value="DUF4251"/>
</dbReference>
<dbReference type="RefSeq" id="WP_062183228.1">
    <property type="nucleotide sequence ID" value="NZ_BBXL01000020.1"/>
</dbReference>
<evidence type="ECO:0008006" key="3">
    <source>
        <dbReference type="Google" id="ProtNLM"/>
    </source>
</evidence>
<dbReference type="EMBL" id="FQUC01000015">
    <property type="protein sequence ID" value="SHG10109.1"/>
    <property type="molecule type" value="Genomic_DNA"/>
</dbReference>
<gene>
    <name evidence="1" type="ORF">SAMN05444362_11562</name>
</gene>
<sequence>MKTTALILLSALFLCVGCKTQQNSEKAIQQRLENQLAYEKAVTALDSLDFVLEADRITFKNGQSTYVNANTNFISAKGDKATVQLAFNSAFYSGPNGIGGITLDGRISNVKKSIDKKGNVTFSMSVFGTGISAEVSFTMYNGNNQCSATVNSNFSSRNITFSGYLYPSEESSVFKGRSL</sequence>
<dbReference type="AlphaFoldDB" id="A0A1M5H281"/>